<dbReference type="EMBL" id="FUYG01000001">
    <property type="protein sequence ID" value="SKA81912.1"/>
    <property type="molecule type" value="Genomic_DNA"/>
</dbReference>
<evidence type="ECO:0000313" key="2">
    <source>
        <dbReference type="EMBL" id="SKA81912.1"/>
    </source>
</evidence>
<name>A0A1T4WX11_9MICO</name>
<protein>
    <submittedName>
        <fullName evidence="2">Uncharacterized protein</fullName>
    </submittedName>
</protein>
<accession>A0A1T4WX11</accession>
<reference evidence="3" key="1">
    <citation type="submission" date="2017-02" db="EMBL/GenBank/DDBJ databases">
        <authorList>
            <person name="Varghese N."/>
            <person name="Submissions S."/>
        </authorList>
    </citation>
    <scope>NUCLEOTIDE SEQUENCE [LARGE SCALE GENOMIC DNA]</scope>
    <source>
        <strain evidence="3">VKM Ac-2052</strain>
    </source>
</reference>
<dbReference type="RefSeq" id="WP_078713169.1">
    <property type="nucleotide sequence ID" value="NZ_FUYG01000001.1"/>
</dbReference>
<dbReference type="AlphaFoldDB" id="A0A1T4WX11"/>
<evidence type="ECO:0000313" key="3">
    <source>
        <dbReference type="Proteomes" id="UP000189735"/>
    </source>
</evidence>
<evidence type="ECO:0000256" key="1">
    <source>
        <dbReference type="SAM" id="MobiDB-lite"/>
    </source>
</evidence>
<proteinExistence type="predicted"/>
<gene>
    <name evidence="2" type="ORF">SAMN06295879_0405</name>
</gene>
<sequence length="234" mass="25777">MSAVSTTDERALVRNLLADHAVAGAEDFGRFVNDSRYFDTSSFDSKAATPVLIEVLPRLTDPGVIETVALHLKNPAARPAAFGALHTSFLTWGVARRGRVGWQLGEALVNAAPLRETPLILEIATDRAYGMNRQQVVLGLPRFRRAPETERALRELIHDTDVAQQAMYALRRVIGPQLTVEELEGVRRAHPDTTLARLARHEIRKISRTLRRQDAVASASPLDDDTLSLDSVSA</sequence>
<dbReference type="Proteomes" id="UP000189735">
    <property type="component" value="Unassembled WGS sequence"/>
</dbReference>
<feature type="region of interest" description="Disordered" evidence="1">
    <location>
        <begin position="214"/>
        <end position="234"/>
    </location>
</feature>
<organism evidence="2 3">
    <name type="scientific">Agreia bicolorata</name>
    <dbReference type="NCBI Taxonomy" id="110935"/>
    <lineage>
        <taxon>Bacteria</taxon>
        <taxon>Bacillati</taxon>
        <taxon>Actinomycetota</taxon>
        <taxon>Actinomycetes</taxon>
        <taxon>Micrococcales</taxon>
        <taxon>Microbacteriaceae</taxon>
        <taxon>Agreia</taxon>
    </lineage>
</organism>